<reference evidence="3" key="1">
    <citation type="submission" date="2020-10" db="EMBL/GenBank/DDBJ databases">
        <authorList>
            <person name="Gilroy R."/>
        </authorList>
    </citation>
    <scope>NUCLEOTIDE SEQUENCE</scope>
    <source>
        <strain evidence="3">2889</strain>
    </source>
</reference>
<dbReference type="InterPro" id="IPR033395">
    <property type="entry name" value="DUF5106"/>
</dbReference>
<comment type="caution">
    <text evidence="3">The sequence shown here is derived from an EMBL/GenBank/DDBJ whole genome shotgun (WGS) entry which is preliminary data.</text>
</comment>
<dbReference type="InterPro" id="IPR012336">
    <property type="entry name" value="Thioredoxin-like_fold"/>
</dbReference>
<evidence type="ECO:0000313" key="3">
    <source>
        <dbReference type="EMBL" id="MBO8432078.1"/>
    </source>
</evidence>
<protein>
    <submittedName>
        <fullName evidence="3">DUF5106 domain-containing protein</fullName>
    </submittedName>
</protein>
<dbReference type="AlphaFoldDB" id="A0A9D9DR24"/>
<evidence type="ECO:0000256" key="1">
    <source>
        <dbReference type="SAM" id="SignalP"/>
    </source>
</evidence>
<dbReference type="Proteomes" id="UP000823612">
    <property type="component" value="Unassembled WGS sequence"/>
</dbReference>
<dbReference type="InterPro" id="IPR013766">
    <property type="entry name" value="Thioredoxin_domain"/>
</dbReference>
<dbReference type="Gene3D" id="3.40.30.10">
    <property type="entry name" value="Glutaredoxin"/>
    <property type="match status" value="1"/>
</dbReference>
<dbReference type="EMBL" id="JADIMZ010000029">
    <property type="protein sequence ID" value="MBO8432078.1"/>
    <property type="molecule type" value="Genomic_DNA"/>
</dbReference>
<dbReference type="SUPFAM" id="SSF52833">
    <property type="entry name" value="Thioredoxin-like"/>
    <property type="match status" value="1"/>
</dbReference>
<feature type="chain" id="PRO_5039264714" evidence="1">
    <location>
        <begin position="19"/>
        <end position="499"/>
    </location>
</feature>
<dbReference type="CDD" id="cd02966">
    <property type="entry name" value="TlpA_like_family"/>
    <property type="match status" value="1"/>
</dbReference>
<dbReference type="Pfam" id="PF17127">
    <property type="entry name" value="DUF5106"/>
    <property type="match status" value="1"/>
</dbReference>
<dbReference type="Pfam" id="PF13905">
    <property type="entry name" value="Thioredoxin_8"/>
    <property type="match status" value="1"/>
</dbReference>
<feature type="domain" description="Thioredoxin" evidence="2">
    <location>
        <begin position="352"/>
        <end position="499"/>
    </location>
</feature>
<organism evidence="3 4">
    <name type="scientific">Candidatus Pullibacteroides excrementavium</name>
    <dbReference type="NCBI Taxonomy" id="2840905"/>
    <lineage>
        <taxon>Bacteria</taxon>
        <taxon>Pseudomonadati</taxon>
        <taxon>Bacteroidota</taxon>
        <taxon>Bacteroidia</taxon>
        <taxon>Bacteroidales</taxon>
        <taxon>Candidatus Pullibacteroides</taxon>
    </lineage>
</organism>
<dbReference type="PROSITE" id="PS51352">
    <property type="entry name" value="THIOREDOXIN_2"/>
    <property type="match status" value="1"/>
</dbReference>
<dbReference type="InterPro" id="IPR036249">
    <property type="entry name" value="Thioredoxin-like_sf"/>
</dbReference>
<feature type="signal peptide" evidence="1">
    <location>
        <begin position="1"/>
        <end position="18"/>
    </location>
</feature>
<sequence>MKTLIHLLIGILPFMAFGASGMAQTPPMPMPSEQAGKTDEGYEIRVKLRNYPDSMQHSLRLGRYYWSGRYIEDSAVYDESRDLYVFQGDKALNRGMYILITADDHYVDFILDHNQHFGIEASYPELSSGIHFTNSPENEAYQEFIRTSEVYFPVLDSLQSLYKSAQQTKNEAETARLRDEISYYYQQVDEAKRNFMERHPDNMMAVIFQSQQPVSVPDAPASVPDSLKAHWQYEYYKNHYFDHFDLCDERLLFSPMLYQRVSSFQDKVLHMQSPDTIKFAWERLIEKARCNKEVFKALIAHPVEHYQRSQIIGQDAIWVYLAKKYYLGGEAWWASPSLVENFRKRIERVEPLLIGNRPLEFSCPDTTVDSPHENWVSVFSSNRRYTVVIFWSLSCVHCQHSMPKWHDLYEKHGKEWDFDVIAICKDHEVEEWKHYIRKHNMLDWTNLCGKKANLDYDDKWDVATTPTIYVLDSKKRIVTKMIEPEYLEDFIKDWNKKYF</sequence>
<keyword evidence="1" id="KW-0732">Signal</keyword>
<reference evidence="3" key="2">
    <citation type="journal article" date="2021" name="PeerJ">
        <title>Extensive microbial diversity within the chicken gut microbiome revealed by metagenomics and culture.</title>
        <authorList>
            <person name="Gilroy R."/>
            <person name="Ravi A."/>
            <person name="Getino M."/>
            <person name="Pursley I."/>
            <person name="Horton D.L."/>
            <person name="Alikhan N.F."/>
            <person name="Baker D."/>
            <person name="Gharbi K."/>
            <person name="Hall N."/>
            <person name="Watson M."/>
            <person name="Adriaenssens E.M."/>
            <person name="Foster-Nyarko E."/>
            <person name="Jarju S."/>
            <person name="Secka A."/>
            <person name="Antonio M."/>
            <person name="Oren A."/>
            <person name="Chaudhuri R.R."/>
            <person name="La Ragione R."/>
            <person name="Hildebrand F."/>
            <person name="Pallen M.J."/>
        </authorList>
    </citation>
    <scope>NUCLEOTIDE SEQUENCE</scope>
    <source>
        <strain evidence="3">2889</strain>
    </source>
</reference>
<accession>A0A9D9DR24</accession>
<name>A0A9D9DR24_9BACT</name>
<evidence type="ECO:0000259" key="2">
    <source>
        <dbReference type="PROSITE" id="PS51352"/>
    </source>
</evidence>
<proteinExistence type="predicted"/>
<evidence type="ECO:0000313" key="4">
    <source>
        <dbReference type="Proteomes" id="UP000823612"/>
    </source>
</evidence>
<gene>
    <name evidence="3" type="ORF">IAB08_02135</name>
</gene>